<dbReference type="SUPFAM" id="SSF51735">
    <property type="entry name" value="NAD(P)-binding Rossmann-fold domains"/>
    <property type="match status" value="1"/>
</dbReference>
<evidence type="ECO:0000259" key="2">
    <source>
        <dbReference type="Pfam" id="PF13460"/>
    </source>
</evidence>
<dbReference type="Gene3D" id="3.40.50.720">
    <property type="entry name" value="NAD(P)-binding Rossmann-like Domain"/>
    <property type="match status" value="1"/>
</dbReference>
<dbReference type="Pfam" id="PF13781">
    <property type="entry name" value="DoxX_3"/>
    <property type="match status" value="1"/>
</dbReference>
<feature type="transmembrane region" description="Helical" evidence="1">
    <location>
        <begin position="380"/>
        <end position="403"/>
    </location>
</feature>
<keyword evidence="1" id="KW-1133">Transmembrane helix</keyword>
<evidence type="ECO:0000313" key="3">
    <source>
        <dbReference type="EMBL" id="SMP22926.1"/>
    </source>
</evidence>
<feature type="transmembrane region" description="Helical" evidence="1">
    <location>
        <begin position="6"/>
        <end position="26"/>
    </location>
</feature>
<keyword evidence="1" id="KW-0472">Membrane</keyword>
<protein>
    <submittedName>
        <fullName evidence="3">Uncharacterized conserved protein YbjT, contains NAD(P)-binding and DUF2867 domains</fullName>
    </submittedName>
</protein>
<dbReference type="EMBL" id="FXTY01000004">
    <property type="protein sequence ID" value="SMP22926.1"/>
    <property type="molecule type" value="Genomic_DNA"/>
</dbReference>
<keyword evidence="4" id="KW-1185">Reference proteome</keyword>
<keyword evidence="1" id="KW-0812">Transmembrane</keyword>
<dbReference type="PANTHER" id="PTHR12126:SF11">
    <property type="entry name" value="NADH DEHYDROGENASE [UBIQUINONE] 1 ALPHA SUBCOMPLEX SUBUNIT 9, MITOCHONDRIAL"/>
    <property type="match status" value="1"/>
</dbReference>
<accession>A0ABY1P041</accession>
<feature type="transmembrane region" description="Helical" evidence="1">
    <location>
        <begin position="352"/>
        <end position="373"/>
    </location>
</feature>
<organism evidence="3 4">
    <name type="scientific">Shimia sagamensis</name>
    <dbReference type="NCBI Taxonomy" id="1566352"/>
    <lineage>
        <taxon>Bacteria</taxon>
        <taxon>Pseudomonadati</taxon>
        <taxon>Pseudomonadota</taxon>
        <taxon>Alphaproteobacteria</taxon>
        <taxon>Rhodobacterales</taxon>
        <taxon>Roseobacteraceae</taxon>
    </lineage>
</organism>
<evidence type="ECO:0000256" key="1">
    <source>
        <dbReference type="SAM" id="Phobius"/>
    </source>
</evidence>
<evidence type="ECO:0000313" key="4">
    <source>
        <dbReference type="Proteomes" id="UP001157961"/>
    </source>
</evidence>
<dbReference type="InterPro" id="IPR051207">
    <property type="entry name" value="ComplexI_NDUFA9_subunit"/>
</dbReference>
<reference evidence="3 4" key="1">
    <citation type="submission" date="2017-05" db="EMBL/GenBank/DDBJ databases">
        <authorList>
            <person name="Varghese N."/>
            <person name="Submissions S."/>
        </authorList>
    </citation>
    <scope>NUCLEOTIDE SEQUENCE [LARGE SCALE GENOMIC DNA]</scope>
    <source>
        <strain evidence="3 4">DSM 29734</strain>
    </source>
</reference>
<dbReference type="InterPro" id="IPR036291">
    <property type="entry name" value="NAD(P)-bd_dom_sf"/>
</dbReference>
<dbReference type="InterPro" id="IPR016040">
    <property type="entry name" value="NAD(P)-bd_dom"/>
</dbReference>
<sequence length="430" mass="45585">MPRALVLGGYGLIGAACMAALAEVGYDVTGVGRSTKAAARFPQFRWKHLDLTTLSADQWTALLKDADVVVNASGALQDGARDSLSQIHVDVVRHLVQAATKTQTRVIQISAAGVSLEANTAFLRTKADGDAILSNSQANHVILRPTLVLGRESYGGSALLRALAALPVIMPRVFQSSQIQTVALADVAHAVALACDLKVPSGTIADITEPNAQNFDTLVLRTRTWLGVSAPIWRPTLPRWSLTLTARCADAFSWLGWRAPLRSTSLAVLDTGITGDPLPWHALTNHTCHPLAETLENHPATAQDRTAARVYLALPLAIATLSLFWLLSGLIGLVQTPEAMRVLTTTGTNPTFAALSVIGGGIADIFLGTAILIRRHTRKAAIGMILLSGTYLLGAALLTPALYADPLGPMVKVLPGMTLAAFVALLMDDR</sequence>
<proteinExistence type="predicted"/>
<dbReference type="Pfam" id="PF13460">
    <property type="entry name" value="NAD_binding_10"/>
    <property type="match status" value="1"/>
</dbReference>
<feature type="transmembrane region" description="Helical" evidence="1">
    <location>
        <begin position="310"/>
        <end position="332"/>
    </location>
</feature>
<dbReference type="PROSITE" id="PS51257">
    <property type="entry name" value="PROKAR_LIPOPROTEIN"/>
    <property type="match status" value="1"/>
</dbReference>
<dbReference type="InterPro" id="IPR025695">
    <property type="entry name" value="DoxX-like"/>
</dbReference>
<name>A0ABY1P041_9RHOB</name>
<feature type="transmembrane region" description="Helical" evidence="1">
    <location>
        <begin position="409"/>
        <end position="427"/>
    </location>
</feature>
<feature type="domain" description="NAD(P)-binding" evidence="2">
    <location>
        <begin position="8"/>
        <end position="149"/>
    </location>
</feature>
<dbReference type="PANTHER" id="PTHR12126">
    <property type="entry name" value="NADH-UBIQUINONE OXIDOREDUCTASE 39 KDA SUBUNIT-RELATED"/>
    <property type="match status" value="1"/>
</dbReference>
<comment type="caution">
    <text evidence="3">The sequence shown here is derived from an EMBL/GenBank/DDBJ whole genome shotgun (WGS) entry which is preliminary data.</text>
</comment>
<dbReference type="RefSeq" id="WP_283426234.1">
    <property type="nucleotide sequence ID" value="NZ_FXTY01000004.1"/>
</dbReference>
<dbReference type="Proteomes" id="UP001157961">
    <property type="component" value="Unassembled WGS sequence"/>
</dbReference>
<gene>
    <name evidence="3" type="ORF">SAMN06265373_104284</name>
</gene>